<proteinExistence type="predicted"/>
<feature type="transmembrane region" description="Helical" evidence="8">
    <location>
        <begin position="208"/>
        <end position="228"/>
    </location>
</feature>
<evidence type="ECO:0000256" key="8">
    <source>
        <dbReference type="SAM" id="Phobius"/>
    </source>
</evidence>
<evidence type="ECO:0000256" key="4">
    <source>
        <dbReference type="ARBA" id="ARBA00022519"/>
    </source>
</evidence>
<evidence type="ECO:0000313" key="11">
    <source>
        <dbReference type="Proteomes" id="UP000218796"/>
    </source>
</evidence>
<name>A0A2A2MFJ4_9GAMM</name>
<evidence type="ECO:0000256" key="5">
    <source>
        <dbReference type="ARBA" id="ARBA00022692"/>
    </source>
</evidence>
<keyword evidence="4" id="KW-0997">Cell inner membrane</keyword>
<dbReference type="InterPro" id="IPR035906">
    <property type="entry name" value="MetI-like_sf"/>
</dbReference>
<reference evidence="10 11" key="1">
    <citation type="submission" date="2017-08" db="EMBL/GenBank/DDBJ databases">
        <title>Draft Genome Sequence of Hafnia alvei CITHA-6 Isolated from Raw Bovine Milk.</title>
        <authorList>
            <person name="Culligan E.P."/>
            <person name="Mcsweeney A."/>
            <person name="O'Doherty C."/>
            <person name="Gleeson E."/>
            <person name="O'Riordan D."/>
            <person name="Sleator R.D."/>
        </authorList>
    </citation>
    <scope>NUCLEOTIDE SEQUENCE [LARGE SCALE GENOMIC DNA]</scope>
    <source>
        <strain evidence="10 11">CITHA-6</strain>
    </source>
</reference>
<feature type="transmembrane region" description="Helical" evidence="8">
    <location>
        <begin position="147"/>
        <end position="171"/>
    </location>
</feature>
<keyword evidence="11" id="KW-1185">Reference proteome</keyword>
<feature type="transmembrane region" description="Helical" evidence="8">
    <location>
        <begin position="385"/>
        <end position="406"/>
    </location>
</feature>
<keyword evidence="5 8" id="KW-0812">Transmembrane</keyword>
<feature type="domain" description="ABC transmembrane type-1" evidence="9">
    <location>
        <begin position="56"/>
        <end position="271"/>
    </location>
</feature>
<dbReference type="Proteomes" id="UP000218796">
    <property type="component" value="Unassembled WGS sequence"/>
</dbReference>
<evidence type="ECO:0000256" key="6">
    <source>
        <dbReference type="ARBA" id="ARBA00022989"/>
    </source>
</evidence>
<dbReference type="GO" id="GO:0055085">
    <property type="term" value="P:transmembrane transport"/>
    <property type="evidence" value="ECO:0007669"/>
    <property type="project" value="InterPro"/>
</dbReference>
<accession>A0A2A2MFJ4</accession>
<organism evidence="10 11">
    <name type="scientific">Hafnia paralvei</name>
    <dbReference type="NCBI Taxonomy" id="546367"/>
    <lineage>
        <taxon>Bacteria</taxon>
        <taxon>Pseudomonadati</taxon>
        <taxon>Pseudomonadota</taxon>
        <taxon>Gammaproteobacteria</taxon>
        <taxon>Enterobacterales</taxon>
        <taxon>Hafniaceae</taxon>
        <taxon>Hafnia</taxon>
    </lineage>
</organism>
<keyword evidence="2" id="KW-0813">Transport</keyword>
<feature type="transmembrane region" description="Helical" evidence="8">
    <location>
        <begin position="517"/>
        <end position="543"/>
    </location>
</feature>
<feature type="transmembrane region" description="Helical" evidence="8">
    <location>
        <begin position="412"/>
        <end position="433"/>
    </location>
</feature>
<gene>
    <name evidence="10" type="ORF">CJD50_08385</name>
</gene>
<dbReference type="PANTHER" id="PTHR30183:SF6">
    <property type="entry name" value="INNER MEMBRANE ABC TRANSPORTER PERMEASE PROTEIN YNJC"/>
    <property type="match status" value="1"/>
</dbReference>
<keyword evidence="6 8" id="KW-1133">Transmembrane helix</keyword>
<feature type="transmembrane region" description="Helical" evidence="8">
    <location>
        <begin position="56"/>
        <end position="81"/>
    </location>
</feature>
<evidence type="ECO:0000313" key="10">
    <source>
        <dbReference type="EMBL" id="PAV97651.1"/>
    </source>
</evidence>
<dbReference type="SUPFAM" id="SSF161098">
    <property type="entry name" value="MetI-like"/>
    <property type="match status" value="2"/>
</dbReference>
<feature type="transmembrane region" description="Helical" evidence="8">
    <location>
        <begin position="473"/>
        <end position="497"/>
    </location>
</feature>
<feature type="transmembrane region" description="Helical" evidence="8">
    <location>
        <begin position="351"/>
        <end position="373"/>
    </location>
</feature>
<evidence type="ECO:0000256" key="3">
    <source>
        <dbReference type="ARBA" id="ARBA00022475"/>
    </source>
</evidence>
<dbReference type="EMBL" id="NQMS01000002">
    <property type="protein sequence ID" value="PAV97651.1"/>
    <property type="molecule type" value="Genomic_DNA"/>
</dbReference>
<sequence length="549" mass="61042">MKNGCSCLALFPLVLILAGALPIAAALLVMLQPLSDTFSISHFLASWHLLLQWPGILQSITLSIFSGFAATLISLWLALALCGQVILRQNSHIARVVSTVILAIPHIALATGLILLLSPSGWLLRVISPTLTGYSRPPDWLIINDPYALSLTLLLAVKETPFLFLMALNIAGRIDVRRQIQSGVALGYPSTRVWWLLLVPQILRGLRLPVFCVLAFGLSVVDIAILLGPQQPTTLSLQIWQWMTDPALAHQVLATSGTLLLLGITLFSFVLWLMIERAWLRYCRNAHGQRRYKRHMPLRPLWIVGILLTLGSYSVLFIWSIAWRWPFPAALPLQWTFDYWLSSLSQLGTPIINSLLIAGIANLCSLILCVGFLEWQFLRHKITGLWLLLTPLLLPQISLIFGLQHLAAWFDVIGLLPSVIFAHALFITPYYFLSLSGTWQAFDRRLLYTAQSLGKTPWSCFWHIKIPLLSKPLAISVALGFAVSIGLYLPTLGFGAGRFPTLATETVAYASGIDRRMAAVAALWQTFLPLLSYGLALFIPVTFSRSKQQ</sequence>
<dbReference type="RefSeq" id="WP_039186627.1">
    <property type="nucleotide sequence ID" value="NZ_CAUFSP010000008.1"/>
</dbReference>
<comment type="caution">
    <text evidence="10">The sequence shown here is derived from an EMBL/GenBank/DDBJ whole genome shotgun (WGS) entry which is preliminary data.</text>
</comment>
<feature type="transmembrane region" description="Helical" evidence="8">
    <location>
        <begin position="248"/>
        <end position="275"/>
    </location>
</feature>
<protein>
    <recommendedName>
        <fullName evidence="9">ABC transmembrane type-1 domain-containing protein</fullName>
    </recommendedName>
</protein>
<dbReference type="CDD" id="cd06261">
    <property type="entry name" value="TM_PBP2"/>
    <property type="match status" value="1"/>
</dbReference>
<dbReference type="InterPro" id="IPR000515">
    <property type="entry name" value="MetI-like"/>
</dbReference>
<keyword evidence="7 8" id="KW-0472">Membrane</keyword>
<dbReference type="AlphaFoldDB" id="A0A2A2MFJ4"/>
<feature type="domain" description="ABC transmembrane type-1" evidence="9">
    <location>
        <begin position="351"/>
        <end position="539"/>
    </location>
</feature>
<comment type="subcellular location">
    <subcellularLocation>
        <location evidence="1">Cell inner membrane</location>
        <topology evidence="1">Multi-pass membrane protein</topology>
    </subcellularLocation>
</comment>
<dbReference type="Gene3D" id="1.10.3720.10">
    <property type="entry name" value="MetI-like"/>
    <property type="match status" value="2"/>
</dbReference>
<dbReference type="PANTHER" id="PTHR30183">
    <property type="entry name" value="MOLYBDENUM TRANSPORT SYSTEM PERMEASE PROTEIN MODB"/>
    <property type="match status" value="1"/>
</dbReference>
<feature type="transmembrane region" description="Helical" evidence="8">
    <location>
        <begin position="93"/>
        <end position="117"/>
    </location>
</feature>
<evidence type="ECO:0000256" key="7">
    <source>
        <dbReference type="ARBA" id="ARBA00023136"/>
    </source>
</evidence>
<keyword evidence="3" id="KW-1003">Cell membrane</keyword>
<evidence type="ECO:0000259" key="9">
    <source>
        <dbReference type="PROSITE" id="PS50928"/>
    </source>
</evidence>
<dbReference type="GO" id="GO:0005886">
    <property type="term" value="C:plasma membrane"/>
    <property type="evidence" value="ECO:0007669"/>
    <property type="project" value="UniProtKB-SubCell"/>
</dbReference>
<dbReference type="PROSITE" id="PS50928">
    <property type="entry name" value="ABC_TM1"/>
    <property type="match status" value="2"/>
</dbReference>
<evidence type="ECO:0000256" key="1">
    <source>
        <dbReference type="ARBA" id="ARBA00004429"/>
    </source>
</evidence>
<dbReference type="OrthoDB" id="7852521at2"/>
<feature type="transmembrane region" description="Helical" evidence="8">
    <location>
        <begin position="300"/>
        <end position="322"/>
    </location>
</feature>
<evidence type="ECO:0000256" key="2">
    <source>
        <dbReference type="ARBA" id="ARBA00022448"/>
    </source>
</evidence>